<organism evidence="2 3">
    <name type="scientific">Moraxella porci DSM 25326</name>
    <dbReference type="NCBI Taxonomy" id="573983"/>
    <lineage>
        <taxon>Bacteria</taxon>
        <taxon>Pseudomonadati</taxon>
        <taxon>Pseudomonadota</taxon>
        <taxon>Gammaproteobacteria</taxon>
        <taxon>Moraxellales</taxon>
        <taxon>Moraxellaceae</taxon>
        <taxon>Moraxella</taxon>
    </lineage>
</organism>
<evidence type="ECO:0000259" key="1">
    <source>
        <dbReference type="Pfam" id="PF01345"/>
    </source>
</evidence>
<dbReference type="Proteomes" id="UP000190683">
    <property type="component" value="Unassembled WGS sequence"/>
</dbReference>
<name>A0A1T0CP35_9GAMM</name>
<dbReference type="AlphaFoldDB" id="A0A1T0CP35"/>
<feature type="domain" description="DUF11" evidence="1">
    <location>
        <begin position="20"/>
        <end position="94"/>
    </location>
</feature>
<dbReference type="InterPro" id="IPR001434">
    <property type="entry name" value="OmcB-like_DUF11"/>
</dbReference>
<dbReference type="Pfam" id="PF01345">
    <property type="entry name" value="DUF11"/>
    <property type="match status" value="1"/>
</dbReference>
<gene>
    <name evidence="2" type="ORF">B0681_07995</name>
</gene>
<sequence length="124" mass="13520">MNAFLVRTVDGAEVLEPVTAQTQIKKGDLVEYQVLLTNNGKDRVRDMRVALSLPAGAEFTGFVSPSIGTQASADGSRFVFMPIRSSVNGTTQNLPFAQYQALRWSIQDLGIGATTVVKYRAIIR</sequence>
<comment type="caution">
    <text evidence="2">The sequence shown here is derived from an EMBL/GenBank/DDBJ whole genome shotgun (WGS) entry which is preliminary data.</text>
</comment>
<accession>A0A1T0CP35</accession>
<evidence type="ECO:0000313" key="2">
    <source>
        <dbReference type="EMBL" id="OOS24096.1"/>
    </source>
</evidence>
<evidence type="ECO:0000313" key="3">
    <source>
        <dbReference type="Proteomes" id="UP000190683"/>
    </source>
</evidence>
<keyword evidence="3" id="KW-1185">Reference proteome</keyword>
<dbReference type="EMBL" id="MUYV01000011">
    <property type="protein sequence ID" value="OOS24096.1"/>
    <property type="molecule type" value="Genomic_DNA"/>
</dbReference>
<reference evidence="2 3" key="1">
    <citation type="submission" date="2017-02" db="EMBL/GenBank/DDBJ databases">
        <title>Draft genome sequence of Moraxella porci CCUG 54912T type strain.</title>
        <authorList>
            <person name="Salva-Serra F."/>
            <person name="Engstrom-Jakobsson H."/>
            <person name="Thorell K."/>
            <person name="Jaen-Luchoro D."/>
            <person name="Gonzales-Siles L."/>
            <person name="Karlsson R."/>
            <person name="Yazdan S."/>
            <person name="Boulund F."/>
            <person name="Johnning A."/>
            <person name="Engstrand L."/>
            <person name="Kristiansson E."/>
            <person name="Moore E."/>
        </authorList>
    </citation>
    <scope>NUCLEOTIDE SEQUENCE [LARGE SCALE GENOMIC DNA]</scope>
    <source>
        <strain evidence="2 3">CCUG 54912</strain>
    </source>
</reference>
<protein>
    <recommendedName>
        <fullName evidence="1">DUF11 domain-containing protein</fullName>
    </recommendedName>
</protein>
<proteinExistence type="predicted"/>